<accession>A0ABN9ABX4</accession>
<dbReference type="Proteomes" id="UP001162483">
    <property type="component" value="Unassembled WGS sequence"/>
</dbReference>
<sequence length="41" mass="4784">MTAGGMYRRGVRRVWRWEVCTGEECGGMTVGSMYRRGVWRV</sequence>
<gene>
    <name evidence="1" type="ORF">SPARVUS_LOCUS52736</name>
</gene>
<name>A0ABN9ABX4_9NEOB</name>
<protein>
    <submittedName>
        <fullName evidence="1">Uncharacterized protein</fullName>
    </submittedName>
</protein>
<proteinExistence type="predicted"/>
<evidence type="ECO:0000313" key="2">
    <source>
        <dbReference type="Proteomes" id="UP001162483"/>
    </source>
</evidence>
<organism evidence="1 2">
    <name type="scientific">Staurois parvus</name>
    <dbReference type="NCBI Taxonomy" id="386267"/>
    <lineage>
        <taxon>Eukaryota</taxon>
        <taxon>Metazoa</taxon>
        <taxon>Chordata</taxon>
        <taxon>Craniata</taxon>
        <taxon>Vertebrata</taxon>
        <taxon>Euteleostomi</taxon>
        <taxon>Amphibia</taxon>
        <taxon>Batrachia</taxon>
        <taxon>Anura</taxon>
        <taxon>Neobatrachia</taxon>
        <taxon>Ranoidea</taxon>
        <taxon>Ranidae</taxon>
        <taxon>Staurois</taxon>
    </lineage>
</organism>
<evidence type="ECO:0000313" key="1">
    <source>
        <dbReference type="EMBL" id="CAI9531745.1"/>
    </source>
</evidence>
<keyword evidence="2" id="KW-1185">Reference proteome</keyword>
<dbReference type="EMBL" id="CATNWA010000021">
    <property type="protein sequence ID" value="CAI9531745.1"/>
    <property type="molecule type" value="Genomic_DNA"/>
</dbReference>
<reference evidence="1" key="1">
    <citation type="submission" date="2023-05" db="EMBL/GenBank/DDBJ databases">
        <authorList>
            <person name="Stuckert A."/>
        </authorList>
    </citation>
    <scope>NUCLEOTIDE SEQUENCE</scope>
</reference>
<comment type="caution">
    <text evidence="1">The sequence shown here is derived from an EMBL/GenBank/DDBJ whole genome shotgun (WGS) entry which is preliminary data.</text>
</comment>